<comment type="caution">
    <text evidence="2">The sequence shown here is derived from an EMBL/GenBank/DDBJ whole genome shotgun (WGS) entry which is preliminary data.</text>
</comment>
<name>A0ABW4GX11_9ACTN</name>
<gene>
    <name evidence="2" type="ORF">ACFSJ0_59065</name>
</gene>
<dbReference type="Proteomes" id="UP001597097">
    <property type="component" value="Unassembled WGS sequence"/>
</dbReference>
<protein>
    <recommendedName>
        <fullName evidence="4">XRE family transcriptional regulator</fullName>
    </recommendedName>
</protein>
<organism evidence="2 3">
    <name type="scientific">Nonomuraea guangzhouensis</name>
    <dbReference type="NCBI Taxonomy" id="1291555"/>
    <lineage>
        <taxon>Bacteria</taxon>
        <taxon>Bacillati</taxon>
        <taxon>Actinomycetota</taxon>
        <taxon>Actinomycetes</taxon>
        <taxon>Streptosporangiales</taxon>
        <taxon>Streptosporangiaceae</taxon>
        <taxon>Nonomuraea</taxon>
    </lineage>
</organism>
<sequence>MSRAQRADLARQAQAIRRACVDQGMGAGQVAAAILQLLPDILPLEAWRWARGWSRPQALAAFLALYEAEGRPTPPVTTAMLCRWEHGTVAMSRDYEHMLCRLYGMSPNQLRPGAATASAPAETPRHPRSVTRRDGAVTVNGGSYDGEGINSMRRRTVLAAGLSIPLAALQRVDDALAVPPRSDSAELAQAAARLRAARRQFDRSELADLVAALPGLLASATAAAEQADTPAGWALVSATYRLATDTLSKVGSKPSARITADRAVLYAARSGDPVAAAASDRTLGMMLRSEGRPATAAAVMSRGIDNLEATGLSTTAQAALYLRLLSARAYTYAWAGDRARALEGIGEAERAAARIPAMQPTAAPFARLYRVDIHYALGDAGTALYAARGLRDDMYRTPERRGRLHTDLARAWWQWGKPEETAAELLAAYGHAPAEVTDRPSIRTIAAELVKQHPRVAGVRQLSKAISPRTAVTV</sequence>
<dbReference type="EMBL" id="JBHUCM010000070">
    <property type="protein sequence ID" value="MFD1547037.1"/>
    <property type="molecule type" value="Genomic_DNA"/>
</dbReference>
<evidence type="ECO:0000256" key="1">
    <source>
        <dbReference type="SAM" id="MobiDB-lite"/>
    </source>
</evidence>
<reference evidence="3" key="1">
    <citation type="journal article" date="2019" name="Int. J. Syst. Evol. Microbiol.">
        <title>The Global Catalogue of Microorganisms (GCM) 10K type strain sequencing project: providing services to taxonomists for standard genome sequencing and annotation.</title>
        <authorList>
            <consortium name="The Broad Institute Genomics Platform"/>
            <consortium name="The Broad Institute Genome Sequencing Center for Infectious Disease"/>
            <person name="Wu L."/>
            <person name="Ma J."/>
        </authorList>
    </citation>
    <scope>NUCLEOTIDE SEQUENCE [LARGE SCALE GENOMIC DNA]</scope>
    <source>
        <strain evidence="3">CGMCC 1.15399</strain>
    </source>
</reference>
<feature type="region of interest" description="Disordered" evidence="1">
    <location>
        <begin position="111"/>
        <end position="142"/>
    </location>
</feature>
<accession>A0ABW4GX11</accession>
<dbReference type="RefSeq" id="WP_219536556.1">
    <property type="nucleotide sequence ID" value="NZ_JAHKRM010000031.1"/>
</dbReference>
<evidence type="ECO:0008006" key="4">
    <source>
        <dbReference type="Google" id="ProtNLM"/>
    </source>
</evidence>
<evidence type="ECO:0000313" key="2">
    <source>
        <dbReference type="EMBL" id="MFD1547037.1"/>
    </source>
</evidence>
<keyword evidence="3" id="KW-1185">Reference proteome</keyword>
<evidence type="ECO:0000313" key="3">
    <source>
        <dbReference type="Proteomes" id="UP001597097"/>
    </source>
</evidence>
<proteinExistence type="predicted"/>